<dbReference type="Pfam" id="PF22548">
    <property type="entry name" value="AEP-TOTE"/>
    <property type="match status" value="1"/>
</dbReference>
<organism evidence="2 3">
    <name type="scientific">Dactylosporangium roseum</name>
    <dbReference type="NCBI Taxonomy" id="47989"/>
    <lineage>
        <taxon>Bacteria</taxon>
        <taxon>Bacillati</taxon>
        <taxon>Actinomycetota</taxon>
        <taxon>Actinomycetes</taxon>
        <taxon>Micromonosporales</taxon>
        <taxon>Micromonosporaceae</taxon>
        <taxon>Dactylosporangium</taxon>
    </lineage>
</organism>
<gene>
    <name evidence="2" type="ORF">Drose_15605</name>
</gene>
<evidence type="ECO:0000313" key="2">
    <source>
        <dbReference type="EMBL" id="UWZ40852.1"/>
    </source>
</evidence>
<dbReference type="Proteomes" id="UP001058271">
    <property type="component" value="Chromosome"/>
</dbReference>
<reference evidence="2" key="1">
    <citation type="submission" date="2021-04" db="EMBL/GenBank/DDBJ databases">
        <title>Biosynthetic gene clusters of Dactylosporangioum roseum.</title>
        <authorList>
            <person name="Hartkoorn R.C."/>
            <person name="Beaudoing E."/>
            <person name="Hot D."/>
            <person name="Moureu S."/>
        </authorList>
    </citation>
    <scope>NUCLEOTIDE SEQUENCE</scope>
    <source>
        <strain evidence="2">NRRL B-16295</strain>
    </source>
</reference>
<evidence type="ECO:0000313" key="3">
    <source>
        <dbReference type="Proteomes" id="UP001058271"/>
    </source>
</evidence>
<protein>
    <recommendedName>
        <fullName evidence="1">TOTE conflict system primase domain-containing protein</fullName>
    </recommendedName>
</protein>
<sequence>MDLASYDRLFPNQDVLPDGGFGNLIAAPLHGVLRRDGLTAFLDDRRVRSGAKMPQIPIVDGDSPRRGEIQFSSTYPLVRGPGGPAGAETSSGCSGGVLVFVGGGVGDVHSSGGVFDDGRDIQWCSGQGDGLGEVRCDGGLGL</sequence>
<feature type="domain" description="TOTE conflict system primase" evidence="1">
    <location>
        <begin position="2"/>
        <end position="45"/>
    </location>
</feature>
<dbReference type="InterPro" id="IPR054347">
    <property type="entry name" value="TOTE_primase"/>
</dbReference>
<proteinExistence type="predicted"/>
<accession>A0ABY5ZHD6</accession>
<dbReference type="EMBL" id="CP073721">
    <property type="protein sequence ID" value="UWZ40852.1"/>
    <property type="molecule type" value="Genomic_DNA"/>
</dbReference>
<keyword evidence="3" id="KW-1185">Reference proteome</keyword>
<name>A0ABY5ZHD6_9ACTN</name>
<evidence type="ECO:0000259" key="1">
    <source>
        <dbReference type="Pfam" id="PF22548"/>
    </source>
</evidence>
<dbReference type="RefSeq" id="WP_260728941.1">
    <property type="nucleotide sequence ID" value="NZ_CP073721.1"/>
</dbReference>